<dbReference type="SUPFAM" id="SSF55781">
    <property type="entry name" value="GAF domain-like"/>
    <property type="match status" value="1"/>
</dbReference>
<feature type="domain" description="Histidine kinase" evidence="2">
    <location>
        <begin position="221"/>
        <end position="449"/>
    </location>
</feature>
<keyword evidence="4" id="KW-1185">Reference proteome</keyword>
<evidence type="ECO:0000313" key="4">
    <source>
        <dbReference type="Proteomes" id="UP001236258"/>
    </source>
</evidence>
<accession>A0ABT9GND3</accession>
<dbReference type="InterPro" id="IPR029016">
    <property type="entry name" value="GAF-like_dom_sf"/>
</dbReference>
<dbReference type="Pfam" id="PF02518">
    <property type="entry name" value="HATPase_c"/>
    <property type="match status" value="1"/>
</dbReference>
<dbReference type="InterPro" id="IPR036890">
    <property type="entry name" value="HATPase_C_sf"/>
</dbReference>
<evidence type="ECO:0000313" key="3">
    <source>
        <dbReference type="EMBL" id="MDP4528487.1"/>
    </source>
</evidence>
<dbReference type="SUPFAM" id="SSF47384">
    <property type="entry name" value="Homodimeric domain of signal transducing histidine kinase"/>
    <property type="match status" value="1"/>
</dbReference>
<dbReference type="EMBL" id="JAUZVY010000002">
    <property type="protein sequence ID" value="MDP4528487.1"/>
    <property type="molecule type" value="Genomic_DNA"/>
</dbReference>
<dbReference type="RefSeq" id="WP_305944624.1">
    <property type="nucleotide sequence ID" value="NZ_JAUZVY010000002.1"/>
</dbReference>
<dbReference type="Gene3D" id="3.30.565.10">
    <property type="entry name" value="Histidine kinase-like ATPase, C-terminal domain"/>
    <property type="match status" value="1"/>
</dbReference>
<comment type="caution">
    <text evidence="3">The sequence shown here is derived from an EMBL/GenBank/DDBJ whole genome shotgun (WGS) entry which is preliminary data.</text>
</comment>
<proteinExistence type="predicted"/>
<dbReference type="InterPro" id="IPR003018">
    <property type="entry name" value="GAF"/>
</dbReference>
<dbReference type="Proteomes" id="UP001236258">
    <property type="component" value="Unassembled WGS sequence"/>
</dbReference>
<evidence type="ECO:0000256" key="1">
    <source>
        <dbReference type="SAM" id="Coils"/>
    </source>
</evidence>
<gene>
    <name evidence="3" type="ORF">Q3O59_05510</name>
</gene>
<dbReference type="SMART" id="SM00387">
    <property type="entry name" value="HATPase_c"/>
    <property type="match status" value="1"/>
</dbReference>
<organism evidence="3 4">
    <name type="scientific">Alkalimonas delamerensis</name>
    <dbReference type="NCBI Taxonomy" id="265981"/>
    <lineage>
        <taxon>Bacteria</taxon>
        <taxon>Pseudomonadati</taxon>
        <taxon>Pseudomonadota</taxon>
        <taxon>Gammaproteobacteria</taxon>
        <taxon>Alkalimonas</taxon>
    </lineage>
</organism>
<evidence type="ECO:0000259" key="2">
    <source>
        <dbReference type="PROSITE" id="PS50109"/>
    </source>
</evidence>
<dbReference type="InterPro" id="IPR005467">
    <property type="entry name" value="His_kinase_dom"/>
</dbReference>
<dbReference type="SMART" id="SM00065">
    <property type="entry name" value="GAF"/>
    <property type="match status" value="1"/>
</dbReference>
<dbReference type="SUPFAM" id="SSF55874">
    <property type="entry name" value="ATPase domain of HSP90 chaperone/DNA topoisomerase II/histidine kinase"/>
    <property type="match status" value="1"/>
</dbReference>
<dbReference type="Pfam" id="PF01590">
    <property type="entry name" value="GAF"/>
    <property type="match status" value="1"/>
</dbReference>
<feature type="coiled-coil region" evidence="1">
    <location>
        <begin position="171"/>
        <end position="209"/>
    </location>
</feature>
<keyword evidence="1" id="KW-0175">Coiled coil</keyword>
<dbReference type="PANTHER" id="PTHR43065">
    <property type="entry name" value="SENSOR HISTIDINE KINASE"/>
    <property type="match status" value="1"/>
</dbReference>
<reference evidence="3 4" key="1">
    <citation type="submission" date="2023-08" db="EMBL/GenBank/DDBJ databases">
        <authorList>
            <person name="Joshi A."/>
            <person name="Thite S."/>
        </authorList>
    </citation>
    <scope>NUCLEOTIDE SEQUENCE [LARGE SCALE GENOMIC DNA]</scope>
    <source>
        <strain evidence="3 4">1E1</strain>
    </source>
</reference>
<sequence>MSTEQDKLSGLSKTLFSISELSYADLAETTYFAQLHQCVHQLVHCDNFMIVLYHPDQSSLEIAYFSDQKDACPAVKHFALGDGITSYVIRQRKPILLDATAIQRLVQQGEIASVLGHLDSIVSWLGVPMLLEDELLGVLVIQSYSSDVKYQTTDLELIAYVAAHLAAHFERRKAHQERQQLMQLLAEKNHQLEQALHQLRQQELSLIQQQRMASFGKLAESLAHEINSPLGATLCNLQLLQHYVETLPKVIPAKAMEAITQLTPEFPEMLADAKQLVAETEASASKIETVVKQLTLFHHQDSTSSAPVHVHTLLQSVALLLKSTHHRLIPVEIECDSALQLITNKAKLVQVLFGLLENAMEHGKPPLKMQALLDETEHHVLLRVIDQGSGVAPTLLHDLQYRQNMAESEQKGLGLALCIHTVQELKGTLSLTPQREGHTCFEVQLPMRSGS</sequence>
<dbReference type="Gene3D" id="3.30.450.40">
    <property type="match status" value="1"/>
</dbReference>
<dbReference type="InterPro" id="IPR036097">
    <property type="entry name" value="HisK_dim/P_sf"/>
</dbReference>
<dbReference type="Gene3D" id="1.10.287.130">
    <property type="match status" value="1"/>
</dbReference>
<dbReference type="InterPro" id="IPR003594">
    <property type="entry name" value="HATPase_dom"/>
</dbReference>
<dbReference type="PROSITE" id="PS50109">
    <property type="entry name" value="HIS_KIN"/>
    <property type="match status" value="1"/>
</dbReference>
<protein>
    <submittedName>
        <fullName evidence="3">GAF domain-containing protein</fullName>
    </submittedName>
</protein>
<dbReference type="PANTHER" id="PTHR43065:SF42">
    <property type="entry name" value="TWO-COMPONENT SENSOR PPRA"/>
    <property type="match status" value="1"/>
</dbReference>
<name>A0ABT9GND3_9GAMM</name>